<dbReference type="InterPro" id="IPR019285">
    <property type="entry name" value="DUF2336"/>
</dbReference>
<evidence type="ECO:0000313" key="2">
    <source>
        <dbReference type="Proteomes" id="UP000584642"/>
    </source>
</evidence>
<dbReference type="Proteomes" id="UP000584642">
    <property type="component" value="Unassembled WGS sequence"/>
</dbReference>
<dbReference type="EMBL" id="JABFDB010000027">
    <property type="protein sequence ID" value="NYZ23368.1"/>
    <property type="molecule type" value="Genomic_DNA"/>
</dbReference>
<protein>
    <submittedName>
        <fullName evidence="1">DUF2336 domain-containing protein</fullName>
    </submittedName>
</protein>
<evidence type="ECO:0000313" key="1">
    <source>
        <dbReference type="EMBL" id="NYZ23368.1"/>
    </source>
</evidence>
<keyword evidence="2" id="KW-1185">Reference proteome</keyword>
<dbReference type="RefSeq" id="WP_180285147.1">
    <property type="nucleotide sequence ID" value="NZ_JABFDB010000027.1"/>
</dbReference>
<reference evidence="1 2" key="1">
    <citation type="submission" date="2020-05" db="EMBL/GenBank/DDBJ databases">
        <title>Azospirillum oleiclasticum sp. nov, a nitrogen-fixing and heavy crude oil-emulsifying bacterium isolated from the crude oil of Yumen Oilfield.</title>
        <authorList>
            <person name="Wu D."/>
            <person name="Cai M."/>
            <person name="Zhang X."/>
        </authorList>
    </citation>
    <scope>NUCLEOTIDE SEQUENCE [LARGE SCALE GENOMIC DNA]</scope>
    <source>
        <strain evidence="1 2">ROY-1-1-2</strain>
    </source>
</reference>
<accession>A0ABX2TGI4</accession>
<comment type="caution">
    <text evidence="1">The sequence shown here is derived from an EMBL/GenBank/DDBJ whole genome shotgun (WGS) entry which is preliminary data.</text>
</comment>
<organism evidence="1 2">
    <name type="scientific">Azospirillum oleiclasticum</name>
    <dbReference type="NCBI Taxonomy" id="2735135"/>
    <lineage>
        <taxon>Bacteria</taxon>
        <taxon>Pseudomonadati</taxon>
        <taxon>Pseudomonadota</taxon>
        <taxon>Alphaproteobacteria</taxon>
        <taxon>Rhodospirillales</taxon>
        <taxon>Azospirillaceae</taxon>
        <taxon>Azospirillum</taxon>
    </lineage>
</organism>
<proteinExistence type="predicted"/>
<gene>
    <name evidence="1" type="ORF">HND93_27020</name>
</gene>
<name>A0ABX2TGI4_9PROT</name>
<dbReference type="Pfam" id="PF10098">
    <property type="entry name" value="DUF2336"/>
    <property type="match status" value="1"/>
</dbReference>
<sequence>MTTPAPSKSTLSKRDVDRLLATPTAESRIETMGNLVRDLEAGALDETERGLALEVLHCFAADAELAVREAVAWQIHNSPLLTTELAERLVRDVARVAFPILRHAAGLNDRFLLKVLEERDAGKQLAIAGRREVTATISEALVEEGNVAVITCLLRNQGAVLPERTLHRAVARFGRIRAVSDAMASRPGLPLAVVEKLVAYVSAGLRATLVRAHGLAPALVNRLVENAREAATMRLLRPVLRSDVDAELLARWLQANGRLSASLLFRALCAGDVALFTAGLSARAGIPVENARALAWDDGALGLRALFQRAGLPLVLAAPFRVAVTVAKEMVFEGGEERRDAFQSEVIARLFEECTPTDEWAVDDLLLQLFDQKSEAVILSAMEQAGLPFLPVR</sequence>